<dbReference type="AlphaFoldDB" id="A0A396RSF4"/>
<keyword evidence="3" id="KW-1185">Reference proteome</keyword>
<dbReference type="RefSeq" id="WP_118865117.1">
    <property type="nucleotide sequence ID" value="NZ_QWLV01000009.1"/>
</dbReference>
<sequence length="191" mass="20941">MTELRPLNNSHLPVKLRLEDYLALDESGAFEGYRKTELIEGKIFFMNAQHRPHARVKSRLHVLLAAALEAQGTGWEAIVEGSIAVPPRSSPEPDIVVTSEPEGTGLIPLESVRLIVEVSDATLSFDMSRKAKLYAANGVPEYWVVDVETSMIHQMWAPKGETYTERRQVTFGGPLTAATINSLEIGTGGLA</sequence>
<keyword evidence="2" id="KW-0255">Endonuclease</keyword>
<dbReference type="InterPro" id="IPR008538">
    <property type="entry name" value="Uma2"/>
</dbReference>
<protein>
    <submittedName>
        <fullName evidence="2">Uma2 family endonuclease</fullName>
    </submittedName>
</protein>
<comment type="caution">
    <text evidence="2">The sequence shown here is derived from an EMBL/GenBank/DDBJ whole genome shotgun (WGS) entry which is preliminary data.</text>
</comment>
<dbReference type="OrthoDB" id="196625at2"/>
<dbReference type="GO" id="GO:0004519">
    <property type="term" value="F:endonuclease activity"/>
    <property type="evidence" value="ECO:0007669"/>
    <property type="project" value="UniProtKB-KW"/>
</dbReference>
<reference evidence="2 3" key="1">
    <citation type="submission" date="2018-08" db="EMBL/GenBank/DDBJ databases">
        <title>The multiple taxonomic identification of Sphingomonas gilva.</title>
        <authorList>
            <person name="Zhu D."/>
            <person name="Zheng S."/>
        </authorList>
    </citation>
    <scope>NUCLEOTIDE SEQUENCE [LARGE SCALE GENOMIC DNA]</scope>
    <source>
        <strain evidence="2 3">ZDH117</strain>
    </source>
</reference>
<keyword evidence="2" id="KW-0378">Hydrolase</keyword>
<dbReference type="Gene3D" id="3.90.1570.10">
    <property type="entry name" value="tt1808, chain A"/>
    <property type="match status" value="1"/>
</dbReference>
<evidence type="ECO:0000259" key="1">
    <source>
        <dbReference type="Pfam" id="PF05685"/>
    </source>
</evidence>
<dbReference type="PANTHER" id="PTHR35400">
    <property type="entry name" value="SLR1083 PROTEIN"/>
    <property type="match status" value="1"/>
</dbReference>
<dbReference type="SUPFAM" id="SSF52980">
    <property type="entry name" value="Restriction endonuclease-like"/>
    <property type="match status" value="1"/>
</dbReference>
<proteinExistence type="predicted"/>
<keyword evidence="2" id="KW-0540">Nuclease</keyword>
<dbReference type="Proteomes" id="UP000266693">
    <property type="component" value="Unassembled WGS sequence"/>
</dbReference>
<organism evidence="2 3">
    <name type="scientific">Sphingomonas gilva</name>
    <dbReference type="NCBI Taxonomy" id="2305907"/>
    <lineage>
        <taxon>Bacteria</taxon>
        <taxon>Pseudomonadati</taxon>
        <taxon>Pseudomonadota</taxon>
        <taxon>Alphaproteobacteria</taxon>
        <taxon>Sphingomonadales</taxon>
        <taxon>Sphingomonadaceae</taxon>
        <taxon>Sphingomonas</taxon>
    </lineage>
</organism>
<evidence type="ECO:0000313" key="2">
    <source>
        <dbReference type="EMBL" id="RHW16511.1"/>
    </source>
</evidence>
<gene>
    <name evidence="2" type="ORF">D1610_15590</name>
</gene>
<dbReference type="EMBL" id="QWLV01000009">
    <property type="protein sequence ID" value="RHW16511.1"/>
    <property type="molecule type" value="Genomic_DNA"/>
</dbReference>
<dbReference type="PANTHER" id="PTHR35400:SF3">
    <property type="entry name" value="SLL1072 PROTEIN"/>
    <property type="match status" value="1"/>
</dbReference>
<feature type="domain" description="Putative restriction endonuclease" evidence="1">
    <location>
        <begin position="18"/>
        <end position="177"/>
    </location>
</feature>
<name>A0A396RSF4_9SPHN</name>
<evidence type="ECO:0000313" key="3">
    <source>
        <dbReference type="Proteomes" id="UP000266693"/>
    </source>
</evidence>
<dbReference type="Pfam" id="PF05685">
    <property type="entry name" value="Uma2"/>
    <property type="match status" value="1"/>
</dbReference>
<dbReference type="CDD" id="cd06260">
    <property type="entry name" value="DUF820-like"/>
    <property type="match status" value="1"/>
</dbReference>
<dbReference type="InterPro" id="IPR012296">
    <property type="entry name" value="Nuclease_put_TT1808"/>
</dbReference>
<accession>A0A396RSF4</accession>
<dbReference type="InterPro" id="IPR011335">
    <property type="entry name" value="Restrct_endonuc-II-like"/>
</dbReference>